<dbReference type="GO" id="GO:0030288">
    <property type="term" value="C:outer membrane-bounded periplasmic space"/>
    <property type="evidence" value="ECO:0007669"/>
    <property type="project" value="TreeGrafter"/>
</dbReference>
<dbReference type="SMART" id="SM00646">
    <property type="entry name" value="Ami_3"/>
    <property type="match status" value="1"/>
</dbReference>
<accession>A0A165GHP6</accession>
<dbReference type="RefSeq" id="WP_063183630.1">
    <property type="nucleotide sequence ID" value="NZ_LQNT01000013.1"/>
</dbReference>
<sequence length="187" mass="20421">MTLKKIMLDAGHGPATPGKRTPDGTLLEFAFNASVSAYAEKLLRNEGITVMTAHAPGRDVPLAERVRKANNWGADAYISIHANAFGSGWNGANGIETYIYPRAQRQSELLAGHVQAALISATGRKNRGVKRADFAVVRNTRMPAVLLECGFMTNRAEAGLLKNDRYRRQCARAIAFAVVNWYYGKGL</sequence>
<dbReference type="PANTHER" id="PTHR30404">
    <property type="entry name" value="N-ACETYLMURAMOYL-L-ALANINE AMIDASE"/>
    <property type="match status" value="1"/>
</dbReference>
<reference evidence="3 4" key="1">
    <citation type="submission" date="2016-01" db="EMBL/GenBank/DDBJ databases">
        <title>Whole genome sequencing of Bhargavaea cecembensis T14.</title>
        <authorList>
            <person name="Hong K.W."/>
        </authorList>
    </citation>
    <scope>NUCLEOTIDE SEQUENCE [LARGE SCALE GENOMIC DNA]</scope>
    <source>
        <strain evidence="3 4">T14</strain>
    </source>
</reference>
<evidence type="ECO:0000313" key="4">
    <source>
        <dbReference type="Proteomes" id="UP000076490"/>
    </source>
</evidence>
<dbReference type="GO" id="GO:0009253">
    <property type="term" value="P:peptidoglycan catabolic process"/>
    <property type="evidence" value="ECO:0007669"/>
    <property type="project" value="InterPro"/>
</dbReference>
<evidence type="ECO:0000313" key="3">
    <source>
        <dbReference type="EMBL" id="KZE36425.1"/>
    </source>
</evidence>
<dbReference type="CDD" id="cd02696">
    <property type="entry name" value="MurNAc-LAA"/>
    <property type="match status" value="1"/>
</dbReference>
<dbReference type="Pfam" id="PF01520">
    <property type="entry name" value="Amidase_3"/>
    <property type="match status" value="1"/>
</dbReference>
<comment type="caution">
    <text evidence="3">The sequence shown here is derived from an EMBL/GenBank/DDBJ whole genome shotgun (WGS) entry which is preliminary data.</text>
</comment>
<gene>
    <name evidence="3" type="ORF">AV656_14895</name>
</gene>
<organism evidence="3 4">
    <name type="scientific">Bhargavaea cecembensis</name>
    <dbReference type="NCBI Taxonomy" id="394098"/>
    <lineage>
        <taxon>Bacteria</taxon>
        <taxon>Bacillati</taxon>
        <taxon>Bacillota</taxon>
        <taxon>Bacilli</taxon>
        <taxon>Bacillales</taxon>
        <taxon>Caryophanaceae</taxon>
        <taxon>Bhargavaea</taxon>
    </lineage>
</organism>
<feature type="domain" description="MurNAc-LAA" evidence="2">
    <location>
        <begin position="66"/>
        <end position="179"/>
    </location>
</feature>
<protein>
    <submittedName>
        <fullName evidence="3">Cell wall hydrolase</fullName>
    </submittedName>
</protein>
<dbReference type="Gene3D" id="3.40.630.40">
    <property type="entry name" value="Zn-dependent exopeptidases"/>
    <property type="match status" value="1"/>
</dbReference>
<keyword evidence="1 3" id="KW-0378">Hydrolase</keyword>
<dbReference type="EMBL" id="LQNT01000013">
    <property type="protein sequence ID" value="KZE36425.1"/>
    <property type="molecule type" value="Genomic_DNA"/>
</dbReference>
<evidence type="ECO:0000256" key="1">
    <source>
        <dbReference type="ARBA" id="ARBA00022801"/>
    </source>
</evidence>
<name>A0A165GHP6_9BACL</name>
<dbReference type="InterPro" id="IPR050695">
    <property type="entry name" value="N-acetylmuramoyl_amidase_3"/>
</dbReference>
<dbReference type="AlphaFoldDB" id="A0A165GHP6"/>
<dbReference type="InterPro" id="IPR002508">
    <property type="entry name" value="MurNAc-LAA_cat"/>
</dbReference>
<dbReference type="Proteomes" id="UP000076490">
    <property type="component" value="Unassembled WGS sequence"/>
</dbReference>
<proteinExistence type="predicted"/>
<evidence type="ECO:0000259" key="2">
    <source>
        <dbReference type="SMART" id="SM00646"/>
    </source>
</evidence>
<dbReference type="PANTHER" id="PTHR30404:SF0">
    <property type="entry name" value="N-ACETYLMURAMOYL-L-ALANINE AMIDASE AMIC"/>
    <property type="match status" value="1"/>
</dbReference>
<dbReference type="GO" id="GO:0008745">
    <property type="term" value="F:N-acetylmuramoyl-L-alanine amidase activity"/>
    <property type="evidence" value="ECO:0007669"/>
    <property type="project" value="InterPro"/>
</dbReference>
<dbReference type="SUPFAM" id="SSF53187">
    <property type="entry name" value="Zn-dependent exopeptidases"/>
    <property type="match status" value="1"/>
</dbReference>